<dbReference type="NCBIfam" id="TIGR03696">
    <property type="entry name" value="Rhs_assc_core"/>
    <property type="match status" value="1"/>
</dbReference>
<dbReference type="InterPro" id="IPR056823">
    <property type="entry name" value="TEN-like_YD-shell"/>
</dbReference>
<dbReference type="InterPro" id="IPR050708">
    <property type="entry name" value="T6SS_VgrG/RHS"/>
</dbReference>
<keyword evidence="5" id="KW-1185">Reference proteome</keyword>
<comment type="caution">
    <text evidence="4">The sequence shown here is derived from an EMBL/GenBank/DDBJ whole genome shotgun (WGS) entry which is preliminary data.</text>
</comment>
<dbReference type="OrthoDB" id="9765204at2"/>
<feature type="compositionally biased region" description="Polar residues" evidence="2">
    <location>
        <begin position="220"/>
        <end position="234"/>
    </location>
</feature>
<evidence type="ECO:0000259" key="3">
    <source>
        <dbReference type="Pfam" id="PF25023"/>
    </source>
</evidence>
<dbReference type="Pfam" id="PF25023">
    <property type="entry name" value="TEN_YD-shell"/>
    <property type="match status" value="1"/>
</dbReference>
<organism evidence="4 5">
    <name type="scientific">Apibacter adventoris</name>
    <dbReference type="NCBI Taxonomy" id="1679466"/>
    <lineage>
        <taxon>Bacteria</taxon>
        <taxon>Pseudomonadati</taxon>
        <taxon>Bacteroidota</taxon>
        <taxon>Flavobacteriia</taxon>
        <taxon>Flavobacteriales</taxon>
        <taxon>Weeksellaceae</taxon>
        <taxon>Apibacter</taxon>
    </lineage>
</organism>
<reference evidence="4 5" key="1">
    <citation type="submission" date="2018-02" db="EMBL/GenBank/DDBJ databases">
        <title>Genome sequences of Apibacter spp., gut symbionts of Asian honey bees.</title>
        <authorList>
            <person name="Kwong W.K."/>
            <person name="Steele M.I."/>
            <person name="Moran N.A."/>
        </authorList>
    </citation>
    <scope>NUCLEOTIDE SEQUENCE [LARGE SCALE GENOMIC DNA]</scope>
    <source>
        <strain evidence="5">wkB301</strain>
    </source>
</reference>
<dbReference type="EMBL" id="PSZM01000001">
    <property type="protein sequence ID" value="PQL95244.1"/>
    <property type="molecule type" value="Genomic_DNA"/>
</dbReference>
<dbReference type="AlphaFoldDB" id="A0A2S8AFT1"/>
<dbReference type="PANTHER" id="PTHR32305:SF15">
    <property type="entry name" value="PROTEIN RHSA-RELATED"/>
    <property type="match status" value="1"/>
</dbReference>
<accession>A0A2S8AFT1</accession>
<dbReference type="Gene3D" id="2.180.10.10">
    <property type="entry name" value="RHS repeat-associated core"/>
    <property type="match status" value="1"/>
</dbReference>
<evidence type="ECO:0000313" key="5">
    <source>
        <dbReference type="Proteomes" id="UP000238042"/>
    </source>
</evidence>
<feature type="domain" description="Teneurin-like YD-shell" evidence="3">
    <location>
        <begin position="2"/>
        <end position="84"/>
    </location>
</feature>
<name>A0A2S8AFT1_9FLAO</name>
<dbReference type="Proteomes" id="UP000238042">
    <property type="component" value="Unassembled WGS sequence"/>
</dbReference>
<protein>
    <recommendedName>
        <fullName evidence="3">Teneurin-like YD-shell domain-containing protein</fullName>
    </recommendedName>
</protein>
<feature type="region of interest" description="Disordered" evidence="2">
    <location>
        <begin position="210"/>
        <end position="242"/>
    </location>
</feature>
<dbReference type="PRINTS" id="PR00394">
    <property type="entry name" value="RHSPROTEIN"/>
</dbReference>
<feature type="compositionally biased region" description="Basic residues" evidence="2">
    <location>
        <begin position="120"/>
        <end position="134"/>
    </location>
</feature>
<evidence type="ECO:0000256" key="2">
    <source>
        <dbReference type="SAM" id="MobiDB-lite"/>
    </source>
</evidence>
<gene>
    <name evidence="4" type="ORF">C4S77_00095</name>
</gene>
<feature type="region of interest" description="Disordered" evidence="2">
    <location>
        <begin position="117"/>
        <end position="140"/>
    </location>
</feature>
<keyword evidence="1" id="KW-0677">Repeat</keyword>
<sequence length="242" mass="28032">MRNSKKYSIVSDYLGTPYQAYNDQGELIWEVALDIYGKVKEDKFNNRFSIPFRYQGQYEDEETGLYYNRFRYYSPDSGTYISQDPIRLKGGNYLYSYVHNVNDWIDPLGLYNPYGNKKNGQFKKKPGPKPKPKPSLHGNSALSTKPAVLYALYDVEGNFMKWGITDKVNNLKSRYGNTIPKDWQIEEMMRGTRADMLKLERELSEKVPGSLNKEKWAGSKQGQQLGSDADNINNKMKAHHKH</sequence>
<dbReference type="InterPro" id="IPR022385">
    <property type="entry name" value="Rhs_assc_core"/>
</dbReference>
<dbReference type="PANTHER" id="PTHR32305">
    <property type="match status" value="1"/>
</dbReference>
<evidence type="ECO:0000256" key="1">
    <source>
        <dbReference type="ARBA" id="ARBA00022737"/>
    </source>
</evidence>
<evidence type="ECO:0000313" key="4">
    <source>
        <dbReference type="EMBL" id="PQL95244.1"/>
    </source>
</evidence>
<proteinExistence type="predicted"/>